<evidence type="ECO:0000256" key="1">
    <source>
        <dbReference type="ARBA" id="ARBA00009018"/>
    </source>
</evidence>
<comment type="pathway">
    <text evidence="5">Cofactor biosynthesis; coenzyme A biosynthesis; CoA from (R)-pantothenate: step 5/5.</text>
</comment>
<dbReference type="OrthoDB" id="9812943at2"/>
<dbReference type="Gene3D" id="3.40.50.300">
    <property type="entry name" value="P-loop containing nucleotide triphosphate hydrolases"/>
    <property type="match status" value="1"/>
</dbReference>
<evidence type="ECO:0000256" key="5">
    <source>
        <dbReference type="HAMAP-Rule" id="MF_00376"/>
    </source>
</evidence>
<dbReference type="GO" id="GO:0005524">
    <property type="term" value="F:ATP binding"/>
    <property type="evidence" value="ECO:0007669"/>
    <property type="project" value="UniProtKB-UniRule"/>
</dbReference>
<evidence type="ECO:0000256" key="3">
    <source>
        <dbReference type="ARBA" id="ARBA00022840"/>
    </source>
</evidence>
<comment type="catalytic activity">
    <reaction evidence="5">
        <text>3'-dephospho-CoA + ATP = ADP + CoA + H(+)</text>
        <dbReference type="Rhea" id="RHEA:18245"/>
        <dbReference type="ChEBI" id="CHEBI:15378"/>
        <dbReference type="ChEBI" id="CHEBI:30616"/>
        <dbReference type="ChEBI" id="CHEBI:57287"/>
        <dbReference type="ChEBI" id="CHEBI:57328"/>
        <dbReference type="ChEBI" id="CHEBI:456216"/>
        <dbReference type="EC" id="2.7.1.24"/>
    </reaction>
</comment>
<keyword evidence="3 5" id="KW-0067">ATP-binding</keyword>
<dbReference type="SUPFAM" id="SSF52540">
    <property type="entry name" value="P-loop containing nucleoside triphosphate hydrolases"/>
    <property type="match status" value="1"/>
</dbReference>
<keyword evidence="2 5" id="KW-0547">Nucleotide-binding</keyword>
<proteinExistence type="inferred from homology"/>
<keyword evidence="5" id="KW-0963">Cytoplasm</keyword>
<dbReference type="CDD" id="cd02022">
    <property type="entry name" value="DPCK"/>
    <property type="match status" value="1"/>
</dbReference>
<sequence>MLTIGLIGGIASGKSTVAEMLADCGAVVLNADKVAHEVLNSPEVRTLLVNRWGPGILYPDESINRSAIARQVFGKSTQAVEERKYLESVVHPRTRLLLEEHRDQLAIQGHNVFIIDAPLLLEAGWDTECDMVLMVKASDERRIENAARRGWSVDELNRREDAQLPLATKRHRADVAIENSGTLAETREQVAIFWNEVVVPQLGD</sequence>
<dbReference type="InterPro" id="IPR027417">
    <property type="entry name" value="P-loop_NTPase"/>
</dbReference>
<protein>
    <recommendedName>
        <fullName evidence="5 6">Dephospho-CoA kinase</fullName>
        <ecNumber evidence="5 6">2.7.1.24</ecNumber>
    </recommendedName>
    <alternativeName>
        <fullName evidence="5">Dephosphocoenzyme A kinase</fullName>
    </alternativeName>
</protein>
<dbReference type="KEGG" id="amuc:Pan181_26130"/>
<dbReference type="PANTHER" id="PTHR10695:SF46">
    <property type="entry name" value="BIFUNCTIONAL COENZYME A SYNTHASE-RELATED"/>
    <property type="match status" value="1"/>
</dbReference>
<reference evidence="7 8" key="1">
    <citation type="submission" date="2019-02" db="EMBL/GenBank/DDBJ databases">
        <title>Deep-cultivation of Planctomycetes and their phenomic and genomic characterization uncovers novel biology.</title>
        <authorList>
            <person name="Wiegand S."/>
            <person name="Jogler M."/>
            <person name="Boedeker C."/>
            <person name="Pinto D."/>
            <person name="Vollmers J."/>
            <person name="Rivas-Marin E."/>
            <person name="Kohn T."/>
            <person name="Peeters S.H."/>
            <person name="Heuer A."/>
            <person name="Rast P."/>
            <person name="Oberbeckmann S."/>
            <person name="Bunk B."/>
            <person name="Jeske O."/>
            <person name="Meyerdierks A."/>
            <person name="Storesund J.E."/>
            <person name="Kallscheuer N."/>
            <person name="Luecker S."/>
            <person name="Lage O.M."/>
            <person name="Pohl T."/>
            <person name="Merkel B.J."/>
            <person name="Hornburger P."/>
            <person name="Mueller R.-W."/>
            <person name="Bruemmer F."/>
            <person name="Labrenz M."/>
            <person name="Spormann A.M."/>
            <person name="Op den Camp H."/>
            <person name="Overmann J."/>
            <person name="Amann R."/>
            <person name="Jetten M.S.M."/>
            <person name="Mascher T."/>
            <person name="Medema M.H."/>
            <person name="Devos D.P."/>
            <person name="Kaster A.-K."/>
            <person name="Ovreas L."/>
            <person name="Rohde M."/>
            <person name="Galperin M.Y."/>
            <person name="Jogler C."/>
        </authorList>
    </citation>
    <scope>NUCLEOTIDE SEQUENCE [LARGE SCALE GENOMIC DNA]</scope>
    <source>
        <strain evidence="7 8">Pan181</strain>
    </source>
</reference>
<dbReference type="InterPro" id="IPR001977">
    <property type="entry name" value="Depp_CoAkinase"/>
</dbReference>
<keyword evidence="4 5" id="KW-0173">Coenzyme A biosynthesis</keyword>
<comment type="similarity">
    <text evidence="1 5">Belongs to the CoaE family.</text>
</comment>
<accession>A0A518ANV4</accession>
<dbReference type="NCBIfam" id="TIGR00152">
    <property type="entry name" value="dephospho-CoA kinase"/>
    <property type="match status" value="1"/>
</dbReference>
<keyword evidence="5 7" id="KW-0808">Transferase</keyword>
<dbReference type="AlphaFoldDB" id="A0A518ANV4"/>
<dbReference type="Pfam" id="PF01121">
    <property type="entry name" value="CoaE"/>
    <property type="match status" value="1"/>
</dbReference>
<evidence type="ECO:0000256" key="2">
    <source>
        <dbReference type="ARBA" id="ARBA00022741"/>
    </source>
</evidence>
<evidence type="ECO:0000256" key="6">
    <source>
        <dbReference type="NCBIfam" id="TIGR00152"/>
    </source>
</evidence>
<comment type="function">
    <text evidence="5">Catalyzes the phosphorylation of the 3'-hydroxyl group of dephosphocoenzyme A to form coenzyme A.</text>
</comment>
<comment type="subcellular location">
    <subcellularLocation>
        <location evidence="5">Cytoplasm</location>
    </subcellularLocation>
</comment>
<dbReference type="GO" id="GO:0005737">
    <property type="term" value="C:cytoplasm"/>
    <property type="evidence" value="ECO:0007669"/>
    <property type="project" value="UniProtKB-SubCell"/>
</dbReference>
<dbReference type="HAMAP" id="MF_00376">
    <property type="entry name" value="Dephospho_CoA_kinase"/>
    <property type="match status" value="1"/>
</dbReference>
<gene>
    <name evidence="5 7" type="primary">coaE</name>
    <name evidence="7" type="ORF">Pan181_26130</name>
</gene>
<dbReference type="RefSeq" id="WP_145247153.1">
    <property type="nucleotide sequence ID" value="NZ_CP036278.1"/>
</dbReference>
<feature type="binding site" evidence="5">
    <location>
        <begin position="11"/>
        <end position="16"/>
    </location>
    <ligand>
        <name>ATP</name>
        <dbReference type="ChEBI" id="CHEBI:30616"/>
    </ligand>
</feature>
<evidence type="ECO:0000313" key="7">
    <source>
        <dbReference type="EMBL" id="QDU56404.1"/>
    </source>
</evidence>
<keyword evidence="5 7" id="KW-0418">Kinase</keyword>
<keyword evidence="8" id="KW-1185">Reference proteome</keyword>
<dbReference type="Proteomes" id="UP000315750">
    <property type="component" value="Chromosome"/>
</dbReference>
<name>A0A518ANV4_9BACT</name>
<dbReference type="EMBL" id="CP036278">
    <property type="protein sequence ID" value="QDU56404.1"/>
    <property type="molecule type" value="Genomic_DNA"/>
</dbReference>
<dbReference type="UniPathway" id="UPA00241">
    <property type="reaction ID" value="UER00356"/>
</dbReference>
<dbReference type="PANTHER" id="PTHR10695">
    <property type="entry name" value="DEPHOSPHO-COA KINASE-RELATED"/>
    <property type="match status" value="1"/>
</dbReference>
<dbReference type="GO" id="GO:0004140">
    <property type="term" value="F:dephospho-CoA kinase activity"/>
    <property type="evidence" value="ECO:0007669"/>
    <property type="project" value="UniProtKB-UniRule"/>
</dbReference>
<dbReference type="EC" id="2.7.1.24" evidence="5 6"/>
<dbReference type="PROSITE" id="PS51219">
    <property type="entry name" value="DPCK"/>
    <property type="match status" value="1"/>
</dbReference>
<organism evidence="7 8">
    <name type="scientific">Aeoliella mucimassa</name>
    <dbReference type="NCBI Taxonomy" id="2527972"/>
    <lineage>
        <taxon>Bacteria</taxon>
        <taxon>Pseudomonadati</taxon>
        <taxon>Planctomycetota</taxon>
        <taxon>Planctomycetia</taxon>
        <taxon>Pirellulales</taxon>
        <taxon>Lacipirellulaceae</taxon>
        <taxon>Aeoliella</taxon>
    </lineage>
</organism>
<evidence type="ECO:0000313" key="8">
    <source>
        <dbReference type="Proteomes" id="UP000315750"/>
    </source>
</evidence>
<evidence type="ECO:0000256" key="4">
    <source>
        <dbReference type="ARBA" id="ARBA00022993"/>
    </source>
</evidence>
<dbReference type="GO" id="GO:0015937">
    <property type="term" value="P:coenzyme A biosynthetic process"/>
    <property type="evidence" value="ECO:0007669"/>
    <property type="project" value="UniProtKB-UniRule"/>
</dbReference>